<evidence type="ECO:0000313" key="9">
    <source>
        <dbReference type="EMBL" id="QDV86506.1"/>
    </source>
</evidence>
<feature type="domain" description="Cytochrome c" evidence="8">
    <location>
        <begin position="1380"/>
        <end position="1517"/>
    </location>
</feature>
<keyword evidence="3 6" id="KW-0479">Metal-binding</keyword>
<dbReference type="InterPro" id="IPR011041">
    <property type="entry name" value="Quinoprot_gluc/sorb_DH_b-prop"/>
</dbReference>
<dbReference type="PANTHER" id="PTHR33546">
    <property type="entry name" value="LARGE, MULTIFUNCTIONAL SECRETED PROTEIN-RELATED"/>
    <property type="match status" value="1"/>
</dbReference>
<evidence type="ECO:0000256" key="7">
    <source>
        <dbReference type="SAM" id="MobiDB-lite"/>
    </source>
</evidence>
<dbReference type="InterPro" id="IPR011042">
    <property type="entry name" value="6-blade_b-propeller_TolB-like"/>
</dbReference>
<evidence type="ECO:0000313" key="10">
    <source>
        <dbReference type="Proteomes" id="UP000318081"/>
    </source>
</evidence>
<sequence length="1519" mass="167442">MPRPRLRNLPVILLFVLALSPLRSVAGDRPNVVLIMTDNHGAWTLGCYGNRDIRTPNIDRLASEGTLFTRAFASNPVCSPTRATFLTGLLPSQHGVHCFLGGGRLQVGPDARCTLDQVTSLPEVLRDSGYACGLVGKWHLGDNLRPQEGFDDYWITMPHGGTSTFYDAQIIEDGKIRKEPEYLTDFWTKHAVGFIESQTQQDDPFFLFLSYNGPYSLSRLLLREGRNRHAEYYADKDLLSFPREPTHPWQFSNRDYHNNPVSIRRVATEVSGIDDGVGTVMETLKRCGIDDNTIVVFVADQGWVGGQGGFFGMGDHTRPVTARDGTMRIPMIWRHPGGIRSNAKTDRMVTNYDFMPTLLKYLNLADKMPSSPPSPGNDFSAELTGASDGTGSEKPVFYEFEGLRCIRTERWKYIHRHPNGPHELYDLESDPDEFYNLVDDTTHRATAAELKSQLDAFYDRHAVERYDMWNGGGSQTRLFVGIDEELAQSEPVPPPPRPTAFQLAEIQVPEGFSAELVAGPPLVTHPTMGCLDDRGRLFICNNAGVNLSAEELEEQLPNAIRMLEDSDGDGHFDRSTVFADKMTYPMGGVWHDGALYVASPPNIWRLEDTDDDGVADLREKIVTKFGYTGNAASIHGCFFGPDGRLYWCDGYHGHEFKDEDGNITSKRDGSYLFSCRTDGSDVRIHCGGGMDNPVEVDFTEEGEMIGSVNILYNRPRVDALVHWLYGGAYPHRERVLEELKVTGDLLGPIHRFGHVAVSGITRYRSGVIDHRWRDQFLATFFNSGKVVRVQLQRSGSTFEATQQELLAGTSDDFHPTDVIEDADGSLLVVDTGGWFYRGCPTSQMSKPDVLGGIYRVRRDGMTTQVDPWGKRIKWESLSDTALIRHLNDTRHRVRERAISECARRGERVVPALARSMKSDIRVRQNALWALTRIVGDDGSLSAARAAIRIALDDRDPSVRQIACRSIATYPDADAVAELIQRLASDVPPVRREAATALGRIGHADAADALITALAEGRQLDRSLEHAITYALIEINDLDALQSGLSHASPRVRRVCLVVLNQTDGVVVPSDTAAEMLDTDDTDLQRTAAAILSQRARAATLDEHPNAGLAATATLVAERIRHWLAEPDAASSRSSLIIELASAFAVTEPVAEEMGRRLSDSEPLQSRELLLTAIARSDDPSLHPSWKEPLTRALQSDQTEVARLAIAAVAAIQTDAFDETLVAISRDETQSGIKRVSALAAVENNAASLSGDRLAILLELLSGGAPTEASQVAQMISTSRLSPDQLQTLAPYLSSAGPAALRDLIRPYGRALQVDVAEAFLEALETARSFDRLPATEVSDVIKRFPAELLPRANALLDRLESLDDQRIQKLDRLIPLVRDADPERGRAVFASEKSKCATCHRVGAVGGTIGPDLTTIGVNRSVHDLMESIVFPSASIVRQYESHTVLTDSGQVYSGVITRETRDSIHLQQQTGDPIVIGRDTIDELSPSTVSIMPQGLETTLSEQELADLVAWLRDLGKL</sequence>
<dbReference type="EMBL" id="CP036432">
    <property type="protein sequence ID" value="QDV86506.1"/>
    <property type="molecule type" value="Genomic_DNA"/>
</dbReference>
<dbReference type="Pfam" id="PF13646">
    <property type="entry name" value="HEAT_2"/>
    <property type="match status" value="1"/>
</dbReference>
<keyword evidence="2 6" id="KW-0349">Heme</keyword>
<name>A0ABX5Y0R4_9BACT</name>
<dbReference type="Gene3D" id="1.25.10.10">
    <property type="entry name" value="Leucine-rich Repeat Variant"/>
    <property type="match status" value="2"/>
</dbReference>
<reference evidence="9 10" key="1">
    <citation type="submission" date="2019-02" db="EMBL/GenBank/DDBJ databases">
        <title>Deep-cultivation of Planctomycetes and their phenomic and genomic characterization uncovers novel biology.</title>
        <authorList>
            <person name="Wiegand S."/>
            <person name="Jogler M."/>
            <person name="Boedeker C."/>
            <person name="Pinto D."/>
            <person name="Vollmers J."/>
            <person name="Rivas-Marin E."/>
            <person name="Kohn T."/>
            <person name="Peeters S.H."/>
            <person name="Heuer A."/>
            <person name="Rast P."/>
            <person name="Oberbeckmann S."/>
            <person name="Bunk B."/>
            <person name="Jeske O."/>
            <person name="Meyerdierks A."/>
            <person name="Storesund J.E."/>
            <person name="Kallscheuer N."/>
            <person name="Luecker S."/>
            <person name="Lage O.M."/>
            <person name="Pohl T."/>
            <person name="Merkel B.J."/>
            <person name="Hornburger P."/>
            <person name="Mueller R.-W."/>
            <person name="Bruemmer F."/>
            <person name="Labrenz M."/>
            <person name="Spormann A.M."/>
            <person name="Op den Camp H."/>
            <person name="Overmann J."/>
            <person name="Amann R."/>
            <person name="Jetten M.S.M."/>
            <person name="Mascher T."/>
            <person name="Medema M.H."/>
            <person name="Devos D.P."/>
            <person name="Kaster A.-K."/>
            <person name="Ovreas L."/>
            <person name="Rohde M."/>
            <person name="Galperin M.Y."/>
            <person name="Jogler C."/>
        </authorList>
    </citation>
    <scope>NUCLEOTIDE SEQUENCE [LARGE SCALE GENOMIC DNA]</scope>
    <source>
        <strain evidence="9 10">TBK1r</strain>
    </source>
</reference>
<accession>A0ABX5Y0R4</accession>
<dbReference type="InterPro" id="IPR036909">
    <property type="entry name" value="Cyt_c-like_dom_sf"/>
</dbReference>
<protein>
    <submittedName>
        <fullName evidence="9">Arylsulfatase</fullName>
        <ecNumber evidence="9">3.1.6.1</ecNumber>
    </submittedName>
</protein>
<dbReference type="InterPro" id="IPR009056">
    <property type="entry name" value="Cyt_c-like_dom"/>
</dbReference>
<dbReference type="NCBIfam" id="TIGR02603">
    <property type="entry name" value="CxxCH_TIGR02603"/>
    <property type="match status" value="1"/>
</dbReference>
<dbReference type="Pfam" id="PF00884">
    <property type="entry name" value="Sulfatase"/>
    <property type="match status" value="1"/>
</dbReference>
<dbReference type="Proteomes" id="UP000318081">
    <property type="component" value="Chromosome"/>
</dbReference>
<evidence type="ECO:0000256" key="6">
    <source>
        <dbReference type="PROSITE-ProRule" id="PRU00433"/>
    </source>
</evidence>
<dbReference type="PROSITE" id="PS00523">
    <property type="entry name" value="SULFATASE_1"/>
    <property type="match status" value="1"/>
</dbReference>
<dbReference type="NCBIfam" id="TIGR02604">
    <property type="entry name" value="Piru_Ver_Nterm"/>
    <property type="match status" value="1"/>
</dbReference>
<organism evidence="9 10">
    <name type="scientific">Stieleria magnilauensis</name>
    <dbReference type="NCBI Taxonomy" id="2527963"/>
    <lineage>
        <taxon>Bacteria</taxon>
        <taxon>Pseudomonadati</taxon>
        <taxon>Planctomycetota</taxon>
        <taxon>Planctomycetia</taxon>
        <taxon>Pirellulales</taxon>
        <taxon>Pirellulaceae</taxon>
        <taxon>Stieleria</taxon>
    </lineage>
</organism>
<dbReference type="SUPFAM" id="SSF48371">
    <property type="entry name" value="ARM repeat"/>
    <property type="match status" value="2"/>
</dbReference>
<dbReference type="SMART" id="SM00567">
    <property type="entry name" value="EZ_HEAT"/>
    <property type="match status" value="4"/>
</dbReference>
<evidence type="ECO:0000259" key="8">
    <source>
        <dbReference type="PROSITE" id="PS51007"/>
    </source>
</evidence>
<evidence type="ECO:0000256" key="5">
    <source>
        <dbReference type="ARBA" id="ARBA00023004"/>
    </source>
</evidence>
<dbReference type="InterPro" id="IPR013427">
    <property type="entry name" value="Haem-bd_dom_put"/>
</dbReference>
<keyword evidence="10" id="KW-1185">Reference proteome</keyword>
<dbReference type="InterPro" id="IPR017850">
    <property type="entry name" value="Alkaline_phosphatase_core_sf"/>
</dbReference>
<dbReference type="InterPro" id="IPR013428">
    <property type="entry name" value="Membrane-bound_put_N"/>
</dbReference>
<dbReference type="RefSeq" id="WP_419580413.1">
    <property type="nucleotide sequence ID" value="NZ_CP036432.1"/>
</dbReference>
<dbReference type="InterPro" id="IPR055557">
    <property type="entry name" value="DUF7133"/>
</dbReference>
<keyword evidence="4 9" id="KW-0378">Hydrolase</keyword>
<dbReference type="InterPro" id="IPR004155">
    <property type="entry name" value="PBS_lyase_HEAT"/>
</dbReference>
<feature type="region of interest" description="Disordered" evidence="7">
    <location>
        <begin position="369"/>
        <end position="389"/>
    </location>
</feature>
<evidence type="ECO:0000256" key="2">
    <source>
        <dbReference type="ARBA" id="ARBA00022617"/>
    </source>
</evidence>
<dbReference type="SUPFAM" id="SSF46626">
    <property type="entry name" value="Cytochrome c"/>
    <property type="match status" value="1"/>
</dbReference>
<proteinExistence type="inferred from homology"/>
<keyword evidence="5 6" id="KW-0408">Iron</keyword>
<dbReference type="InterPro" id="IPR000917">
    <property type="entry name" value="Sulfatase_N"/>
</dbReference>
<dbReference type="Gene3D" id="3.40.720.10">
    <property type="entry name" value="Alkaline Phosphatase, subunit A"/>
    <property type="match status" value="1"/>
</dbReference>
<dbReference type="Gene3D" id="1.10.760.10">
    <property type="entry name" value="Cytochrome c-like domain"/>
    <property type="match status" value="1"/>
</dbReference>
<dbReference type="EC" id="3.1.6.1" evidence="9"/>
<dbReference type="Gene3D" id="2.120.10.30">
    <property type="entry name" value="TolB, C-terminal domain"/>
    <property type="match status" value="1"/>
</dbReference>
<dbReference type="GO" id="GO:0004065">
    <property type="term" value="F:arylsulfatase activity"/>
    <property type="evidence" value="ECO:0007669"/>
    <property type="project" value="UniProtKB-EC"/>
</dbReference>
<evidence type="ECO:0000256" key="1">
    <source>
        <dbReference type="ARBA" id="ARBA00008779"/>
    </source>
</evidence>
<evidence type="ECO:0000256" key="3">
    <source>
        <dbReference type="ARBA" id="ARBA00022723"/>
    </source>
</evidence>
<dbReference type="InterPro" id="IPR016024">
    <property type="entry name" value="ARM-type_fold"/>
</dbReference>
<comment type="similarity">
    <text evidence="1">Belongs to the sulfatase family.</text>
</comment>
<dbReference type="InterPro" id="IPR024607">
    <property type="entry name" value="Sulfatase_CS"/>
</dbReference>
<dbReference type="SUPFAM" id="SSF50952">
    <property type="entry name" value="Soluble quinoprotein glucose dehydrogenase"/>
    <property type="match status" value="1"/>
</dbReference>
<dbReference type="SUPFAM" id="SSF53649">
    <property type="entry name" value="Alkaline phosphatase-like"/>
    <property type="match status" value="1"/>
</dbReference>
<gene>
    <name evidence="9" type="primary">atsA_64</name>
    <name evidence="9" type="ORF">TBK1r_55250</name>
</gene>
<dbReference type="InterPro" id="IPR011989">
    <property type="entry name" value="ARM-like"/>
</dbReference>
<evidence type="ECO:0000256" key="4">
    <source>
        <dbReference type="ARBA" id="ARBA00022801"/>
    </source>
</evidence>
<dbReference type="PANTHER" id="PTHR33546:SF1">
    <property type="entry name" value="LARGE, MULTIFUNCTIONAL SECRETED PROTEIN"/>
    <property type="match status" value="1"/>
</dbReference>
<dbReference type="PROSITE" id="PS51007">
    <property type="entry name" value="CYTC"/>
    <property type="match status" value="1"/>
</dbReference>
<dbReference type="Pfam" id="PF23500">
    <property type="entry name" value="DUF7133"/>
    <property type="match status" value="1"/>
</dbReference>